<comment type="caution">
    <text evidence="3">The sequence shown here is derived from an EMBL/GenBank/DDBJ whole genome shotgun (WGS) entry which is preliminary data.</text>
</comment>
<evidence type="ECO:0000256" key="1">
    <source>
        <dbReference type="SAM" id="MobiDB-lite"/>
    </source>
</evidence>
<feature type="region of interest" description="Disordered" evidence="1">
    <location>
        <begin position="36"/>
        <end position="80"/>
    </location>
</feature>
<dbReference type="Pfam" id="PF01713">
    <property type="entry name" value="Smr"/>
    <property type="match status" value="1"/>
</dbReference>
<evidence type="ECO:0000259" key="2">
    <source>
        <dbReference type="PROSITE" id="PS50828"/>
    </source>
</evidence>
<evidence type="ECO:0000313" key="4">
    <source>
        <dbReference type="Proteomes" id="UP001596516"/>
    </source>
</evidence>
<proteinExistence type="predicted"/>
<organism evidence="3 4">
    <name type="scientific">Plastorhodobacter daqingensis</name>
    <dbReference type="NCBI Taxonomy" id="1387281"/>
    <lineage>
        <taxon>Bacteria</taxon>
        <taxon>Pseudomonadati</taxon>
        <taxon>Pseudomonadota</taxon>
        <taxon>Alphaproteobacteria</taxon>
        <taxon>Rhodobacterales</taxon>
        <taxon>Paracoccaceae</taxon>
        <taxon>Plastorhodobacter</taxon>
    </lineage>
</organism>
<keyword evidence="4" id="KW-1185">Reference proteome</keyword>
<dbReference type="PANTHER" id="PTHR35562">
    <property type="entry name" value="DNA ENDONUCLEASE SMRA-RELATED"/>
    <property type="match status" value="1"/>
</dbReference>
<name>A0ABW2UF94_9RHOB</name>
<dbReference type="Gene3D" id="3.30.1370.110">
    <property type="match status" value="1"/>
</dbReference>
<dbReference type="PROSITE" id="PS50828">
    <property type="entry name" value="SMR"/>
    <property type="match status" value="1"/>
</dbReference>
<protein>
    <submittedName>
        <fullName evidence="3">Smr/MutS family protein</fullName>
    </submittedName>
</protein>
<dbReference type="Proteomes" id="UP001596516">
    <property type="component" value="Unassembled WGS sequence"/>
</dbReference>
<dbReference type="SMART" id="SM00463">
    <property type="entry name" value="SMR"/>
    <property type="match status" value="1"/>
</dbReference>
<sequence length="195" mass="21499">MARRTPRGLRPDEQDLWHQVAASAVPLRKIVQRPVETAAAPPVQGPRPPLPEFSIGQKTRDTHPAHDLAPPASEDLARSPLRMDRKSFERMSRGKLVPEARIDLHGMTVAQAHPALTRFILASHAAERRLVLVITGKGRPGQDDGPIPQHPGVLKRQVPQWLAAPPLGPVVLQLAQAHLRHGGAGAYYVYLRRPR</sequence>
<gene>
    <name evidence="3" type="ORF">ACFQXB_00375</name>
</gene>
<dbReference type="InterPro" id="IPR036063">
    <property type="entry name" value="Smr_dom_sf"/>
</dbReference>
<accession>A0ABW2UF94</accession>
<dbReference type="RefSeq" id="WP_377397405.1">
    <property type="nucleotide sequence ID" value="NZ_JBHTFQ010000001.1"/>
</dbReference>
<dbReference type="EMBL" id="JBHTFQ010000001">
    <property type="protein sequence ID" value="MFC7702646.1"/>
    <property type="molecule type" value="Genomic_DNA"/>
</dbReference>
<evidence type="ECO:0000313" key="3">
    <source>
        <dbReference type="EMBL" id="MFC7702646.1"/>
    </source>
</evidence>
<feature type="domain" description="Smr" evidence="2">
    <location>
        <begin position="102"/>
        <end position="192"/>
    </location>
</feature>
<dbReference type="SUPFAM" id="SSF160443">
    <property type="entry name" value="SMR domain-like"/>
    <property type="match status" value="1"/>
</dbReference>
<dbReference type="InterPro" id="IPR002625">
    <property type="entry name" value="Smr_dom"/>
</dbReference>
<reference evidence="4" key="1">
    <citation type="journal article" date="2019" name="Int. J. Syst. Evol. Microbiol.">
        <title>The Global Catalogue of Microorganisms (GCM) 10K type strain sequencing project: providing services to taxonomists for standard genome sequencing and annotation.</title>
        <authorList>
            <consortium name="The Broad Institute Genomics Platform"/>
            <consortium name="The Broad Institute Genome Sequencing Center for Infectious Disease"/>
            <person name="Wu L."/>
            <person name="Ma J."/>
        </authorList>
    </citation>
    <scope>NUCLEOTIDE SEQUENCE [LARGE SCALE GENOMIC DNA]</scope>
    <source>
        <strain evidence="4">CGMCC 1.12750</strain>
    </source>
</reference>
<dbReference type="PANTHER" id="PTHR35562:SF2">
    <property type="entry name" value="DNA ENDONUCLEASE SMRA-RELATED"/>
    <property type="match status" value="1"/>
</dbReference>